<comment type="caution">
    <text evidence="1">The sequence shown here is derived from an EMBL/GenBank/DDBJ whole genome shotgun (WGS) entry which is preliminary data.</text>
</comment>
<proteinExistence type="predicted"/>
<protein>
    <submittedName>
        <fullName evidence="1">Uncharacterized protein</fullName>
    </submittedName>
</protein>
<evidence type="ECO:0000313" key="1">
    <source>
        <dbReference type="EMBL" id="GEO42004.1"/>
    </source>
</evidence>
<keyword evidence="2" id="KW-1185">Reference proteome</keyword>
<dbReference type="Proteomes" id="UP000321523">
    <property type="component" value="Unassembled WGS sequence"/>
</dbReference>
<accession>A0A512DZU8</accession>
<sequence length="129" mass="13876">MSTSLTTGLFQSAASLAILEEFLEPSASPRKVPVNARAIVALSADRLIGFCRRVAGGAHRDTVVAGDDCYAVWTATDVAGWSLVVIGHVGFRGGRPELRHAEYHLPGAAANRLYRMGKRLDRVREICGV</sequence>
<dbReference type="AlphaFoldDB" id="A0A512DZU8"/>
<name>A0A512DZU8_9PROT</name>
<evidence type="ECO:0000313" key="2">
    <source>
        <dbReference type="Proteomes" id="UP000321523"/>
    </source>
</evidence>
<dbReference type="EMBL" id="BJYZ01000034">
    <property type="protein sequence ID" value="GEO42004.1"/>
    <property type="molecule type" value="Genomic_DNA"/>
</dbReference>
<organism evidence="1 2">
    <name type="scientific">Skermanella aerolata</name>
    <dbReference type="NCBI Taxonomy" id="393310"/>
    <lineage>
        <taxon>Bacteria</taxon>
        <taxon>Pseudomonadati</taxon>
        <taxon>Pseudomonadota</taxon>
        <taxon>Alphaproteobacteria</taxon>
        <taxon>Rhodospirillales</taxon>
        <taxon>Azospirillaceae</taxon>
        <taxon>Skermanella</taxon>
    </lineage>
</organism>
<dbReference type="RefSeq" id="WP_044434742.1">
    <property type="nucleotide sequence ID" value="NZ_BJYZ01000034.1"/>
</dbReference>
<gene>
    <name evidence="1" type="ORF">SAE02_61520</name>
</gene>
<reference evidence="1 2" key="1">
    <citation type="submission" date="2019-07" db="EMBL/GenBank/DDBJ databases">
        <title>Whole genome shotgun sequence of Skermanella aerolata NBRC 106429.</title>
        <authorList>
            <person name="Hosoyama A."/>
            <person name="Uohara A."/>
            <person name="Ohji S."/>
            <person name="Ichikawa N."/>
        </authorList>
    </citation>
    <scope>NUCLEOTIDE SEQUENCE [LARGE SCALE GENOMIC DNA]</scope>
    <source>
        <strain evidence="1 2">NBRC 106429</strain>
    </source>
</reference>